<protein>
    <submittedName>
        <fullName evidence="1">Uncharacterized protein</fullName>
    </submittedName>
</protein>
<dbReference type="EMBL" id="JAATJM010000002">
    <property type="protein sequence ID" value="NJC42024.1"/>
    <property type="molecule type" value="Genomic_DNA"/>
</dbReference>
<keyword evidence="2" id="KW-1185">Reference proteome</keyword>
<sequence>MYSTLEGAKARAKDLKRLFDDSSFHVPLNKCQAAVAIAGGFQDWHDLQINLLAGNRSVDPDAYRRRLKAALPPACHGPLVEAWNPDPDAEEPPGEGIPPNFFRDAWPYVMAAEVLHRTRTDLIRPGSGTGQKLRQAMVSGVLLNIHGGLQSIPTLDPETLALDYPGDLVSVFRDEAEHPRFALELAVLTEAGVIAVVDDRNRGPLVRILAPAGLPDEIARRAVLDVEYAAQVNASESDDYTDRRLTRAIHEALIALGVDDTVRVAEAIRDQHAPEYVTPSGAMLALLGDFARNGQVRALAHGYQLFSAIHRLNATFVAAQTPAMISRYMADHHGISDRTWTRWLKRNPDWTVQMRDALGDPRRFEGFVSATAAALEEDETRAA</sequence>
<evidence type="ECO:0000313" key="2">
    <source>
        <dbReference type="Proteomes" id="UP000587415"/>
    </source>
</evidence>
<organism evidence="1 2">
    <name type="scientific">Brevundimonas alba</name>
    <dbReference type="NCBI Taxonomy" id="74314"/>
    <lineage>
        <taxon>Bacteria</taxon>
        <taxon>Pseudomonadati</taxon>
        <taxon>Pseudomonadota</taxon>
        <taxon>Alphaproteobacteria</taxon>
        <taxon>Caulobacterales</taxon>
        <taxon>Caulobacteraceae</taxon>
        <taxon>Brevundimonas</taxon>
    </lineage>
</organism>
<dbReference type="AlphaFoldDB" id="A0A7X5YNN8"/>
<name>A0A7X5YNN8_9CAUL</name>
<proteinExistence type="predicted"/>
<accession>A0A7X5YNN8</accession>
<comment type="caution">
    <text evidence="1">The sequence shown here is derived from an EMBL/GenBank/DDBJ whole genome shotgun (WGS) entry which is preliminary data.</text>
</comment>
<evidence type="ECO:0000313" key="1">
    <source>
        <dbReference type="EMBL" id="NJC42024.1"/>
    </source>
</evidence>
<gene>
    <name evidence="1" type="ORF">GGQ87_002319</name>
</gene>
<reference evidence="1 2" key="1">
    <citation type="submission" date="2020-03" db="EMBL/GenBank/DDBJ databases">
        <title>Genomic Encyclopedia of Type Strains, Phase IV (KMG-IV): sequencing the most valuable type-strain genomes for metagenomic binning, comparative biology and taxonomic classification.</title>
        <authorList>
            <person name="Goeker M."/>
        </authorList>
    </citation>
    <scope>NUCLEOTIDE SEQUENCE [LARGE SCALE GENOMIC DNA]</scope>
    <source>
        <strain evidence="1 2">DSM 4736</strain>
    </source>
</reference>
<dbReference type="RefSeq" id="WP_168047955.1">
    <property type="nucleotide sequence ID" value="NZ_JAATJM010000002.1"/>
</dbReference>
<dbReference type="Proteomes" id="UP000587415">
    <property type="component" value="Unassembled WGS sequence"/>
</dbReference>